<comment type="caution">
    <text evidence="1">The sequence shown here is derived from an EMBL/GenBank/DDBJ whole genome shotgun (WGS) entry which is preliminary data.</text>
</comment>
<evidence type="ECO:0000313" key="2">
    <source>
        <dbReference type="Proteomes" id="UP000518878"/>
    </source>
</evidence>
<accession>A0A7X5TRH7</accession>
<gene>
    <name evidence="1" type="ORF">HBF32_13760</name>
</gene>
<sequence>MQRDEPISAHTQAGKSNGAVRLLTFPEGLAEQLAHCASDRVSESMSDATIMPRDTVHRVRSSINDSGAIEILGPIVSVQRIPHDARTALARDDFFGLPEDQRHVGPVKILVADKGDMRVFVEAIPGHIAASCLVERGHAAIVPSELAAYRVETGHDYVVVRAFL</sequence>
<protein>
    <submittedName>
        <fullName evidence="1">Uncharacterized protein</fullName>
    </submittedName>
</protein>
<dbReference type="Proteomes" id="UP000518878">
    <property type="component" value="Unassembled WGS sequence"/>
</dbReference>
<dbReference type="RefSeq" id="WP_166700164.1">
    <property type="nucleotide sequence ID" value="NZ_JAAQTL010000001.1"/>
</dbReference>
<keyword evidence="2" id="KW-1185">Reference proteome</keyword>
<reference evidence="1 2" key="1">
    <citation type="journal article" date="2006" name="Int. J. Syst. Evol. Microbiol.">
        <title>Dyella yeojuensis sp. nov., isolated from greenhouse soil in Korea.</title>
        <authorList>
            <person name="Kim B.Y."/>
            <person name="Weon H.Y."/>
            <person name="Lee K.H."/>
            <person name="Seok S.J."/>
            <person name="Kwon S.W."/>
            <person name="Go S.J."/>
            <person name="Stackebrandt E."/>
        </authorList>
    </citation>
    <scope>NUCLEOTIDE SEQUENCE [LARGE SCALE GENOMIC DNA]</scope>
    <source>
        <strain evidence="1 2">DSM 17673</strain>
    </source>
</reference>
<dbReference type="EMBL" id="JAAQTL010000001">
    <property type="protein sequence ID" value="NID16532.1"/>
    <property type="molecule type" value="Genomic_DNA"/>
</dbReference>
<organism evidence="1 2">
    <name type="scientific">Luteibacter yeojuensis</name>
    <dbReference type="NCBI Taxonomy" id="345309"/>
    <lineage>
        <taxon>Bacteria</taxon>
        <taxon>Pseudomonadati</taxon>
        <taxon>Pseudomonadota</taxon>
        <taxon>Gammaproteobacteria</taxon>
        <taxon>Lysobacterales</taxon>
        <taxon>Rhodanobacteraceae</taxon>
        <taxon>Luteibacter</taxon>
    </lineage>
</organism>
<proteinExistence type="predicted"/>
<name>A0A7X5TRH7_9GAMM</name>
<dbReference type="AlphaFoldDB" id="A0A7X5TRH7"/>
<evidence type="ECO:0000313" key="1">
    <source>
        <dbReference type="EMBL" id="NID16532.1"/>
    </source>
</evidence>